<evidence type="ECO:0000259" key="1">
    <source>
        <dbReference type="Pfam" id="PF20703"/>
    </source>
</evidence>
<dbReference type="GO" id="GO:0016787">
    <property type="term" value="F:hydrolase activity"/>
    <property type="evidence" value="ECO:0007669"/>
    <property type="project" value="UniProtKB-KW"/>
</dbReference>
<feature type="non-terminal residue" evidence="2">
    <location>
        <position position="369"/>
    </location>
</feature>
<proteinExistence type="predicted"/>
<gene>
    <name evidence="2" type="ORF">DFH08DRAFT_1011774</name>
</gene>
<dbReference type="SUPFAM" id="SSF52540">
    <property type="entry name" value="P-loop containing nucleoside triphosphate hydrolases"/>
    <property type="match status" value="1"/>
</dbReference>
<evidence type="ECO:0000313" key="2">
    <source>
        <dbReference type="EMBL" id="KAJ7342316.1"/>
    </source>
</evidence>
<dbReference type="PANTHER" id="PTHR47691">
    <property type="entry name" value="REGULATOR-RELATED"/>
    <property type="match status" value="1"/>
</dbReference>
<feature type="domain" description="Novel STAND NTPase 1" evidence="1">
    <location>
        <begin position="6"/>
        <end position="143"/>
    </location>
</feature>
<dbReference type="Proteomes" id="UP001218218">
    <property type="component" value="Unassembled WGS sequence"/>
</dbReference>
<dbReference type="Pfam" id="PF20703">
    <property type="entry name" value="nSTAND1"/>
    <property type="match status" value="1"/>
</dbReference>
<dbReference type="PANTHER" id="PTHR47691:SF3">
    <property type="entry name" value="HTH-TYPE TRANSCRIPTIONAL REGULATOR RV0890C-RELATED"/>
    <property type="match status" value="1"/>
</dbReference>
<keyword evidence="2" id="KW-0378">Hydrolase</keyword>
<name>A0AAD6ZWA6_9AGAR</name>
<keyword evidence="3" id="KW-1185">Reference proteome</keyword>
<reference evidence="2" key="1">
    <citation type="submission" date="2023-03" db="EMBL/GenBank/DDBJ databases">
        <title>Massive genome expansion in bonnet fungi (Mycena s.s.) driven by repeated elements and novel gene families across ecological guilds.</title>
        <authorList>
            <consortium name="Lawrence Berkeley National Laboratory"/>
            <person name="Harder C.B."/>
            <person name="Miyauchi S."/>
            <person name="Viragh M."/>
            <person name="Kuo A."/>
            <person name="Thoen E."/>
            <person name="Andreopoulos B."/>
            <person name="Lu D."/>
            <person name="Skrede I."/>
            <person name="Drula E."/>
            <person name="Henrissat B."/>
            <person name="Morin E."/>
            <person name="Kohler A."/>
            <person name="Barry K."/>
            <person name="LaButti K."/>
            <person name="Morin E."/>
            <person name="Salamov A."/>
            <person name="Lipzen A."/>
            <person name="Mereny Z."/>
            <person name="Hegedus B."/>
            <person name="Baldrian P."/>
            <person name="Stursova M."/>
            <person name="Weitz H."/>
            <person name="Taylor A."/>
            <person name="Grigoriev I.V."/>
            <person name="Nagy L.G."/>
            <person name="Martin F."/>
            <person name="Kauserud H."/>
        </authorList>
    </citation>
    <scope>NUCLEOTIDE SEQUENCE</scope>
    <source>
        <strain evidence="2">CBHHK002</strain>
    </source>
</reference>
<comment type="caution">
    <text evidence="2">The sequence shown here is derived from an EMBL/GenBank/DDBJ whole genome shotgun (WGS) entry which is preliminary data.</text>
</comment>
<sequence length="369" mass="41635">LPSRPKIFHGREFELEHMIKILHQDSPRLVILGAGGMGKSSLARAALHHPYIATKYEHRFFVVCDSATNSIELAAVMGVHIGLKPGRDLRKAVANYFSQTKYSLLILDNFETPWEPFQSRSDVEEFVSLLTDVRDLALMITMRGAERPGKVRWSHPFLAPLKPLSKDAAREVFHDIADDFHDSEEMDRLLGLTDNMPLAINLMAHLVDSEGCANVLNRWETEKTSLLSEGPDRRSSLDQSIIISLSSPRITSLPGAKDLLSLLSILPDGLSNVELLQSNIPIQDPLTCAAALLATSLAYNDDKRRLKSLFPIREHMQTFYPPSPQLIRPLRNHFHLLLDIYWQYLGLDRRINQISSNAENIYSILSRGL</sequence>
<protein>
    <submittedName>
        <fullName evidence="2">P-loop containing nucleoside triphosphate hydrolase protein</fullName>
    </submittedName>
</protein>
<evidence type="ECO:0000313" key="3">
    <source>
        <dbReference type="Proteomes" id="UP001218218"/>
    </source>
</evidence>
<dbReference type="InterPro" id="IPR049052">
    <property type="entry name" value="nSTAND1"/>
</dbReference>
<dbReference type="Gene3D" id="3.40.50.300">
    <property type="entry name" value="P-loop containing nucleotide triphosphate hydrolases"/>
    <property type="match status" value="1"/>
</dbReference>
<dbReference type="EMBL" id="JARIHO010000025">
    <property type="protein sequence ID" value="KAJ7342316.1"/>
    <property type="molecule type" value="Genomic_DNA"/>
</dbReference>
<organism evidence="2 3">
    <name type="scientific">Mycena albidolilacea</name>
    <dbReference type="NCBI Taxonomy" id="1033008"/>
    <lineage>
        <taxon>Eukaryota</taxon>
        <taxon>Fungi</taxon>
        <taxon>Dikarya</taxon>
        <taxon>Basidiomycota</taxon>
        <taxon>Agaricomycotina</taxon>
        <taxon>Agaricomycetes</taxon>
        <taxon>Agaricomycetidae</taxon>
        <taxon>Agaricales</taxon>
        <taxon>Marasmiineae</taxon>
        <taxon>Mycenaceae</taxon>
        <taxon>Mycena</taxon>
    </lineage>
</organism>
<dbReference type="InterPro" id="IPR027417">
    <property type="entry name" value="P-loop_NTPase"/>
</dbReference>
<feature type="non-terminal residue" evidence="2">
    <location>
        <position position="1"/>
    </location>
</feature>
<dbReference type="AlphaFoldDB" id="A0AAD6ZWA6"/>
<accession>A0AAD6ZWA6</accession>